<accession>C3N380</accession>
<gene>
    <name evidence="2" type="ordered locus">M1627_0627</name>
</gene>
<protein>
    <submittedName>
        <fullName evidence="2">Glycosyltransferase</fullName>
    </submittedName>
</protein>
<proteinExistence type="predicted"/>
<dbReference type="KEGG" id="sim:M1627_0627"/>
<evidence type="ECO:0000313" key="2">
    <source>
        <dbReference type="EMBL" id="ACP54591.1"/>
    </source>
</evidence>
<dbReference type="Gene3D" id="3.90.550.10">
    <property type="entry name" value="Spore Coat Polysaccharide Biosynthesis Protein SpsA, Chain A"/>
    <property type="match status" value="1"/>
</dbReference>
<reference evidence="2 3" key="1">
    <citation type="journal article" date="2009" name="Proc. Natl. Acad. Sci. U.S.A.">
        <title>Biogeography of the Sulfolobus islandicus pan-genome.</title>
        <authorList>
            <person name="Reno M.L."/>
            <person name="Held N.L."/>
            <person name="Fields C.J."/>
            <person name="Burke P.V."/>
            <person name="Whitaker R.J."/>
        </authorList>
    </citation>
    <scope>NUCLEOTIDE SEQUENCE [LARGE SCALE GENOMIC DNA]</scope>
    <source>
        <strain evidence="2 3">M.16.27</strain>
    </source>
</reference>
<dbReference type="InterPro" id="IPR029044">
    <property type="entry name" value="Nucleotide-diphossugar_trans"/>
</dbReference>
<dbReference type="RefSeq" id="WP_012718514.1">
    <property type="nucleotide sequence ID" value="NC_012632.1"/>
</dbReference>
<dbReference type="InterPro" id="IPR001173">
    <property type="entry name" value="Glyco_trans_2-like"/>
</dbReference>
<dbReference type="SUPFAM" id="SSF53448">
    <property type="entry name" value="Nucleotide-diphospho-sugar transferases"/>
    <property type="match status" value="1"/>
</dbReference>
<dbReference type="HOGENOM" id="CLU_202820_0_0_2"/>
<sequence>MPYISVIITAYNRKQFLLDAIKSALNQTLNRTEYEILVAKNFKDDNIDNYLYKNGMKNINIIRSIKPG</sequence>
<dbReference type="CDD" id="cd00761">
    <property type="entry name" value="Glyco_tranf_GTA_type"/>
    <property type="match status" value="1"/>
</dbReference>
<dbReference type="Pfam" id="PF00535">
    <property type="entry name" value="Glycos_transf_2"/>
    <property type="match status" value="1"/>
</dbReference>
<dbReference type="GeneID" id="84058083"/>
<dbReference type="EMBL" id="CP001401">
    <property type="protein sequence ID" value="ACP54591.1"/>
    <property type="molecule type" value="Genomic_DNA"/>
</dbReference>
<dbReference type="Proteomes" id="UP000002307">
    <property type="component" value="Chromosome"/>
</dbReference>
<evidence type="ECO:0000259" key="1">
    <source>
        <dbReference type="Pfam" id="PF00535"/>
    </source>
</evidence>
<dbReference type="AlphaFoldDB" id="C3N380"/>
<organism evidence="2 3">
    <name type="scientific">Saccharolobus islandicus (strain M.16.27)</name>
    <name type="common">Sulfolobus islandicus</name>
    <dbReference type="NCBI Taxonomy" id="427318"/>
    <lineage>
        <taxon>Archaea</taxon>
        <taxon>Thermoproteota</taxon>
        <taxon>Thermoprotei</taxon>
        <taxon>Sulfolobales</taxon>
        <taxon>Sulfolobaceae</taxon>
        <taxon>Saccharolobus</taxon>
    </lineage>
</organism>
<evidence type="ECO:0000313" key="3">
    <source>
        <dbReference type="Proteomes" id="UP000002307"/>
    </source>
</evidence>
<dbReference type="GO" id="GO:0016740">
    <property type="term" value="F:transferase activity"/>
    <property type="evidence" value="ECO:0007669"/>
    <property type="project" value="UniProtKB-KW"/>
</dbReference>
<keyword evidence="2" id="KW-0808">Transferase</keyword>
<feature type="domain" description="Glycosyltransferase 2-like" evidence="1">
    <location>
        <begin position="5"/>
        <end position="53"/>
    </location>
</feature>
<name>C3N380_SACI3</name>